<feature type="compositionally biased region" description="Polar residues" evidence="1">
    <location>
        <begin position="62"/>
        <end position="71"/>
    </location>
</feature>
<keyword evidence="2" id="KW-0732">Signal</keyword>
<feature type="region of interest" description="Disordered" evidence="1">
    <location>
        <begin position="51"/>
        <end position="71"/>
    </location>
</feature>
<keyword evidence="4" id="KW-1185">Reference proteome</keyword>
<sequence>MKSVLAALVSFFLAATFSDSASCFHVSAAEVHTPNSALTINGITVRAEEPDARVGISPSIHKPNTTSPNDT</sequence>
<evidence type="ECO:0000256" key="2">
    <source>
        <dbReference type="SAM" id="SignalP"/>
    </source>
</evidence>
<protein>
    <submittedName>
        <fullName evidence="3">Uncharacterized protein</fullName>
    </submittedName>
</protein>
<feature type="signal peptide" evidence="2">
    <location>
        <begin position="1"/>
        <end position="20"/>
    </location>
</feature>
<dbReference type="EMBL" id="JBAWTH010000003">
    <property type="protein sequence ID" value="KAL2292509.1"/>
    <property type="molecule type" value="Genomic_DNA"/>
</dbReference>
<proteinExistence type="predicted"/>
<feature type="chain" id="PRO_5046622095" evidence="2">
    <location>
        <begin position="21"/>
        <end position="71"/>
    </location>
</feature>
<name>A0ABR4FCU7_9PEZI</name>
<dbReference type="Proteomes" id="UP001600888">
    <property type="component" value="Unassembled WGS sequence"/>
</dbReference>
<comment type="caution">
    <text evidence="3">The sequence shown here is derived from an EMBL/GenBank/DDBJ whole genome shotgun (WGS) entry which is preliminary data.</text>
</comment>
<evidence type="ECO:0000256" key="1">
    <source>
        <dbReference type="SAM" id="MobiDB-lite"/>
    </source>
</evidence>
<reference evidence="3 4" key="1">
    <citation type="submission" date="2024-03" db="EMBL/GenBank/DDBJ databases">
        <title>A high-quality draft genome sequence of Diaporthe vaccinii, a causative agent of upright dieback and viscid rot disease in cranberry plants.</title>
        <authorList>
            <person name="Sarrasin M."/>
            <person name="Lang B.F."/>
            <person name="Burger G."/>
        </authorList>
    </citation>
    <scope>NUCLEOTIDE SEQUENCE [LARGE SCALE GENOMIC DNA]</scope>
    <source>
        <strain evidence="3 4">IS7</strain>
    </source>
</reference>
<organism evidence="3 4">
    <name type="scientific">Diaporthe vaccinii</name>
    <dbReference type="NCBI Taxonomy" id="105482"/>
    <lineage>
        <taxon>Eukaryota</taxon>
        <taxon>Fungi</taxon>
        <taxon>Dikarya</taxon>
        <taxon>Ascomycota</taxon>
        <taxon>Pezizomycotina</taxon>
        <taxon>Sordariomycetes</taxon>
        <taxon>Sordariomycetidae</taxon>
        <taxon>Diaporthales</taxon>
        <taxon>Diaporthaceae</taxon>
        <taxon>Diaporthe</taxon>
        <taxon>Diaporthe eres species complex</taxon>
    </lineage>
</organism>
<gene>
    <name evidence="3" type="ORF">FJTKL_09472</name>
</gene>
<evidence type="ECO:0000313" key="4">
    <source>
        <dbReference type="Proteomes" id="UP001600888"/>
    </source>
</evidence>
<accession>A0ABR4FCU7</accession>
<evidence type="ECO:0000313" key="3">
    <source>
        <dbReference type="EMBL" id="KAL2292509.1"/>
    </source>
</evidence>